<evidence type="ECO:0000256" key="4">
    <source>
        <dbReference type="ARBA" id="ARBA00022496"/>
    </source>
</evidence>
<evidence type="ECO:0000256" key="10">
    <source>
        <dbReference type="ARBA" id="ARBA00023237"/>
    </source>
</evidence>
<dbReference type="GO" id="GO:0006826">
    <property type="term" value="P:iron ion transport"/>
    <property type="evidence" value="ECO:0007669"/>
    <property type="project" value="UniProtKB-KW"/>
</dbReference>
<dbReference type="InterPro" id="IPR012910">
    <property type="entry name" value="Plug_dom"/>
</dbReference>
<evidence type="ECO:0000256" key="5">
    <source>
        <dbReference type="ARBA" id="ARBA00022692"/>
    </source>
</evidence>
<evidence type="ECO:0000256" key="7">
    <source>
        <dbReference type="ARBA" id="ARBA00023065"/>
    </source>
</evidence>
<dbReference type="GO" id="GO:0009279">
    <property type="term" value="C:cell outer membrane"/>
    <property type="evidence" value="ECO:0007669"/>
    <property type="project" value="UniProtKB-SubCell"/>
</dbReference>
<dbReference type="PANTHER" id="PTHR32552">
    <property type="entry name" value="FERRICHROME IRON RECEPTOR-RELATED"/>
    <property type="match status" value="1"/>
</dbReference>
<evidence type="ECO:0000256" key="1">
    <source>
        <dbReference type="ARBA" id="ARBA00004571"/>
    </source>
</evidence>
<dbReference type="PANTHER" id="PTHR32552:SF81">
    <property type="entry name" value="TONB-DEPENDENT OUTER MEMBRANE RECEPTOR"/>
    <property type="match status" value="1"/>
</dbReference>
<feature type="domain" description="TonB-dependent receptor plug" evidence="14">
    <location>
        <begin position="66"/>
        <end position="177"/>
    </location>
</feature>
<keyword evidence="3 11" id="KW-1134">Transmembrane beta strand</keyword>
<evidence type="ECO:0000256" key="2">
    <source>
        <dbReference type="ARBA" id="ARBA00022448"/>
    </source>
</evidence>
<dbReference type="InterPro" id="IPR036942">
    <property type="entry name" value="Beta-barrel_TonB_sf"/>
</dbReference>
<evidence type="ECO:0000256" key="12">
    <source>
        <dbReference type="RuleBase" id="RU003357"/>
    </source>
</evidence>
<reference evidence="15 16" key="1">
    <citation type="submission" date="2024-02" db="EMBL/GenBank/DDBJ databases">
        <title>A novel Wenzhouxiangellaceae bacterium, isolated from coastal sediments.</title>
        <authorList>
            <person name="Du Z.-J."/>
            <person name="Ye Y.-Q."/>
            <person name="Zhang X.-Y."/>
        </authorList>
    </citation>
    <scope>NUCLEOTIDE SEQUENCE [LARGE SCALE GENOMIC DNA]</scope>
    <source>
        <strain evidence="15 16">CH-27</strain>
    </source>
</reference>
<evidence type="ECO:0000259" key="13">
    <source>
        <dbReference type="Pfam" id="PF00593"/>
    </source>
</evidence>
<evidence type="ECO:0000259" key="14">
    <source>
        <dbReference type="Pfam" id="PF07715"/>
    </source>
</evidence>
<evidence type="ECO:0000313" key="16">
    <source>
        <dbReference type="Proteomes" id="UP001359886"/>
    </source>
</evidence>
<keyword evidence="9 11" id="KW-0472">Membrane</keyword>
<feature type="domain" description="TonB-dependent receptor-like beta-barrel" evidence="13">
    <location>
        <begin position="271"/>
        <end position="697"/>
    </location>
</feature>
<keyword evidence="8 12" id="KW-0798">TonB box</keyword>
<proteinExistence type="inferred from homology"/>
<sequence length="731" mass="79497">MKPRVGDVLPDRRTTCLGKVAIGSVAVLSLLAAPLLAQDGPGEASKLTSALEEVVVTAQKRGSQNLQDVPVSISVIGGNRLDESAFQGVNDAIASMPGITQYDTAQSGGSRITLRGVAPAAAIFSSSSTSAYYLDQMPFSFSRLSITPDASPYDLDRVELLKGPQGTLYGAAALGGVVRILTRNPNLNEFEIKGRAEISETEEGGTNYRGDVALNAPIVPGKLAVRIVAGVQENGGWIDTPVEDDLNDADIKTARVKVGAEPTDRLRIDFSAWYSRDDRDMMDSSLEDRTTPNDVEQPIQTDYDLYGLGIEYDFGNDISLISSSTYMDYFNIGTMQIVPGLPLDFELGPGVPNYLRTELHNELFAQEVRLHSTNAGPWNWSIGGFYRDTDEFRESTGVLGDSSDRLTSQQVAVFGEVTRAFLDGALELTAGLRYFNDDVTLQELTRNEPLEPGEQLQTVDDSFDEVTSRLVLSWYANPDMTLYASFGEGFRSGVLQGTNALEVRPDLPNAEPDVLTNYEIGAKGTTAGGRLRYDFALYYLDWEDVQQSLRFLPTSGGQNVPFTATANAGDASGPGVDLGLDFAVTDSLTLHGSLGWNDLTFDQDIVSPTGEVLFAGGSRLDQSAEWTGNARMNYAFPFGDSGYRGRLSASWSYSDSLDIRNPAGQFAYADSIIKSDASFTLTPPSQNLSFTFFVNNLTDEDGIVAILDEVFPNFDTRLRPRTWGVRMSVVY</sequence>
<dbReference type="Pfam" id="PF00593">
    <property type="entry name" value="TonB_dep_Rec_b-barrel"/>
    <property type="match status" value="1"/>
</dbReference>
<dbReference type="Pfam" id="PF07715">
    <property type="entry name" value="Plug"/>
    <property type="match status" value="1"/>
</dbReference>
<comment type="caution">
    <text evidence="15">The sequence shown here is derived from an EMBL/GenBank/DDBJ whole genome shotgun (WGS) entry which is preliminary data.</text>
</comment>
<gene>
    <name evidence="15" type="ORF">V3330_05135</name>
</gene>
<keyword evidence="6" id="KW-0408">Iron</keyword>
<dbReference type="Proteomes" id="UP001359886">
    <property type="component" value="Unassembled WGS sequence"/>
</dbReference>
<keyword evidence="16" id="KW-1185">Reference proteome</keyword>
<dbReference type="InterPro" id="IPR039426">
    <property type="entry name" value="TonB-dep_rcpt-like"/>
</dbReference>
<organism evidence="15 16">
    <name type="scientific">Elongatibacter sediminis</name>
    <dbReference type="NCBI Taxonomy" id="3119006"/>
    <lineage>
        <taxon>Bacteria</taxon>
        <taxon>Pseudomonadati</taxon>
        <taxon>Pseudomonadota</taxon>
        <taxon>Gammaproteobacteria</taxon>
        <taxon>Chromatiales</taxon>
        <taxon>Wenzhouxiangellaceae</taxon>
        <taxon>Elongatibacter</taxon>
    </lineage>
</organism>
<dbReference type="EMBL" id="JAZHOG010000003">
    <property type="protein sequence ID" value="MEJ8567000.1"/>
    <property type="molecule type" value="Genomic_DNA"/>
</dbReference>
<evidence type="ECO:0000313" key="15">
    <source>
        <dbReference type="EMBL" id="MEJ8567000.1"/>
    </source>
</evidence>
<dbReference type="InterPro" id="IPR000531">
    <property type="entry name" value="Beta-barrel_TonB"/>
</dbReference>
<evidence type="ECO:0000256" key="9">
    <source>
        <dbReference type="ARBA" id="ARBA00023136"/>
    </source>
</evidence>
<keyword evidence="10 11" id="KW-0998">Cell outer membrane</keyword>
<keyword evidence="4" id="KW-0410">Iron transport</keyword>
<dbReference type="AlphaFoldDB" id="A0AAW9RDU1"/>
<evidence type="ECO:0000256" key="11">
    <source>
        <dbReference type="PROSITE-ProRule" id="PRU01360"/>
    </source>
</evidence>
<comment type="subcellular location">
    <subcellularLocation>
        <location evidence="1 11">Cell outer membrane</location>
        <topology evidence="1 11">Multi-pass membrane protein</topology>
    </subcellularLocation>
</comment>
<accession>A0AAW9RDU1</accession>
<keyword evidence="2 11" id="KW-0813">Transport</keyword>
<evidence type="ECO:0000256" key="8">
    <source>
        <dbReference type="ARBA" id="ARBA00023077"/>
    </source>
</evidence>
<dbReference type="PROSITE" id="PS52016">
    <property type="entry name" value="TONB_DEPENDENT_REC_3"/>
    <property type="match status" value="1"/>
</dbReference>
<name>A0AAW9RDU1_9GAMM</name>
<dbReference type="Gene3D" id="2.40.170.20">
    <property type="entry name" value="TonB-dependent receptor, beta-barrel domain"/>
    <property type="match status" value="1"/>
</dbReference>
<keyword evidence="7" id="KW-0406">Ion transport</keyword>
<keyword evidence="15" id="KW-0675">Receptor</keyword>
<protein>
    <submittedName>
        <fullName evidence="15">TonB-dependent receptor</fullName>
    </submittedName>
</protein>
<comment type="similarity">
    <text evidence="11 12">Belongs to the TonB-dependent receptor family.</text>
</comment>
<evidence type="ECO:0000256" key="3">
    <source>
        <dbReference type="ARBA" id="ARBA00022452"/>
    </source>
</evidence>
<dbReference type="SUPFAM" id="SSF56935">
    <property type="entry name" value="Porins"/>
    <property type="match status" value="1"/>
</dbReference>
<keyword evidence="5 11" id="KW-0812">Transmembrane</keyword>
<evidence type="ECO:0000256" key="6">
    <source>
        <dbReference type="ARBA" id="ARBA00023004"/>
    </source>
</evidence>